<keyword evidence="5" id="KW-0378">Hydrolase</keyword>
<evidence type="ECO:0000256" key="3">
    <source>
        <dbReference type="SAM" id="SignalP"/>
    </source>
</evidence>
<dbReference type="SMART" id="SM00612">
    <property type="entry name" value="Kelch"/>
    <property type="match status" value="2"/>
</dbReference>
<reference evidence="6" key="1">
    <citation type="submission" date="2015-07" db="EMBL/GenBank/DDBJ databases">
        <title>Near-Complete Genome Sequence of the Cellulolytic Bacterium Bacteroides (Pseudobacteroides) cellulosolvens ATCC 35603.</title>
        <authorList>
            <person name="Dassa B."/>
            <person name="Utturkar S.M."/>
            <person name="Klingeman D.M."/>
            <person name="Hurt R.A."/>
            <person name="Keller M."/>
            <person name="Xu J."/>
            <person name="Reddy Y.H.K."/>
            <person name="Borovok I."/>
            <person name="Grinberg I.R."/>
            <person name="Lamed R."/>
            <person name="Zhivin O."/>
            <person name="Bayer E.A."/>
            <person name="Brown S.D."/>
        </authorList>
    </citation>
    <scope>NUCLEOTIDE SEQUENCE [LARGE SCALE GENOMIC DNA]</scope>
    <source>
        <strain evidence="6">DSM 2933</strain>
    </source>
</reference>
<dbReference type="Pfam" id="PF13290">
    <property type="entry name" value="CHB_HEX_C_1"/>
    <property type="match status" value="1"/>
</dbReference>
<organism evidence="5 6">
    <name type="scientific">Pseudobacteroides cellulosolvens ATCC 35603 = DSM 2933</name>
    <dbReference type="NCBI Taxonomy" id="398512"/>
    <lineage>
        <taxon>Bacteria</taxon>
        <taxon>Bacillati</taxon>
        <taxon>Bacillota</taxon>
        <taxon>Clostridia</taxon>
        <taxon>Eubacteriales</taxon>
        <taxon>Oscillospiraceae</taxon>
        <taxon>Pseudobacteroides</taxon>
    </lineage>
</organism>
<gene>
    <name evidence="5" type="ORF">Bccel_1439</name>
</gene>
<dbReference type="GO" id="GO:0004553">
    <property type="term" value="F:hydrolase activity, hydrolyzing O-glycosyl compounds"/>
    <property type="evidence" value="ECO:0007669"/>
    <property type="project" value="InterPro"/>
</dbReference>
<dbReference type="CDD" id="cd02619">
    <property type="entry name" value="Peptidase_C1"/>
    <property type="match status" value="1"/>
</dbReference>
<dbReference type="CDD" id="cd14256">
    <property type="entry name" value="Dockerin_I"/>
    <property type="match status" value="1"/>
</dbReference>
<dbReference type="InterPro" id="IPR006652">
    <property type="entry name" value="Kelch_1"/>
</dbReference>
<evidence type="ECO:0000256" key="2">
    <source>
        <dbReference type="ARBA" id="ARBA00022737"/>
    </source>
</evidence>
<proteinExistence type="predicted"/>
<dbReference type="Gene3D" id="1.10.1330.10">
    <property type="entry name" value="Dockerin domain"/>
    <property type="match status" value="1"/>
</dbReference>
<dbReference type="InterPro" id="IPR018247">
    <property type="entry name" value="EF_Hand_1_Ca_BS"/>
</dbReference>
<dbReference type="InterPro" id="IPR002105">
    <property type="entry name" value="Dockerin_1_rpt"/>
</dbReference>
<dbReference type="InterPro" id="IPR059177">
    <property type="entry name" value="GH29D-like_dom"/>
</dbReference>
<dbReference type="SUPFAM" id="SSF63446">
    <property type="entry name" value="Type I dockerin domain"/>
    <property type="match status" value="1"/>
</dbReference>
<dbReference type="InterPro" id="IPR015915">
    <property type="entry name" value="Kelch-typ_b-propeller"/>
</dbReference>
<dbReference type="SUPFAM" id="SSF54001">
    <property type="entry name" value="Cysteine proteinases"/>
    <property type="match status" value="1"/>
</dbReference>
<dbReference type="RefSeq" id="WP_036943752.1">
    <property type="nucleotide sequence ID" value="NZ_JQKC01000023.1"/>
</dbReference>
<keyword evidence="3" id="KW-0732">Signal</keyword>
<dbReference type="GO" id="GO:0000272">
    <property type="term" value="P:polysaccharide catabolic process"/>
    <property type="evidence" value="ECO:0007669"/>
    <property type="project" value="InterPro"/>
</dbReference>
<keyword evidence="1" id="KW-0880">Kelch repeat</keyword>
<dbReference type="PROSITE" id="PS51766">
    <property type="entry name" value="DOCKERIN"/>
    <property type="match status" value="1"/>
</dbReference>
<dbReference type="PANTHER" id="PTHR24412">
    <property type="entry name" value="KELCH PROTEIN"/>
    <property type="match status" value="1"/>
</dbReference>
<evidence type="ECO:0000256" key="1">
    <source>
        <dbReference type="ARBA" id="ARBA00022441"/>
    </source>
</evidence>
<comment type="caution">
    <text evidence="5">The sequence shown here is derived from an EMBL/GenBank/DDBJ whole genome shotgun (WGS) entry which is preliminary data.</text>
</comment>
<evidence type="ECO:0000313" key="6">
    <source>
        <dbReference type="Proteomes" id="UP000036923"/>
    </source>
</evidence>
<protein>
    <submittedName>
        <fullName evidence="5">Glycoside hydrolase family 20 domain protein</fullName>
    </submittedName>
</protein>
<evidence type="ECO:0000259" key="4">
    <source>
        <dbReference type="PROSITE" id="PS51766"/>
    </source>
</evidence>
<dbReference type="Pfam" id="PF01344">
    <property type="entry name" value="Kelch_1"/>
    <property type="match status" value="2"/>
</dbReference>
<feature type="signal peptide" evidence="3">
    <location>
        <begin position="1"/>
        <end position="26"/>
    </location>
</feature>
<dbReference type="SUPFAM" id="SSF117281">
    <property type="entry name" value="Kelch motif"/>
    <property type="match status" value="2"/>
</dbReference>
<feature type="domain" description="Dockerin" evidence="4">
    <location>
        <begin position="920"/>
        <end position="990"/>
    </location>
</feature>
<dbReference type="eggNOG" id="COG1520">
    <property type="taxonomic scope" value="Bacteria"/>
</dbReference>
<dbReference type="InterPro" id="IPR038765">
    <property type="entry name" value="Papain-like_cys_pep_sf"/>
</dbReference>
<dbReference type="STRING" id="398512.Bccel_1439"/>
<feature type="chain" id="PRO_5005565937" evidence="3">
    <location>
        <begin position="27"/>
        <end position="994"/>
    </location>
</feature>
<keyword evidence="2" id="KW-0677">Repeat</keyword>
<dbReference type="OrthoDB" id="3648721at2"/>
<dbReference type="PATRIC" id="fig|398512.5.peg.1495"/>
<dbReference type="Pfam" id="PF00404">
    <property type="entry name" value="Dockerin_1"/>
    <property type="match status" value="1"/>
</dbReference>
<dbReference type="PROSITE" id="PS00448">
    <property type="entry name" value="CLOS_CELLULOSOME_RPT"/>
    <property type="match status" value="1"/>
</dbReference>
<keyword evidence="6" id="KW-1185">Reference proteome</keyword>
<dbReference type="Proteomes" id="UP000036923">
    <property type="component" value="Unassembled WGS sequence"/>
</dbReference>
<dbReference type="PANTHER" id="PTHR24412:SF272">
    <property type="entry name" value="KELCH-LIKE PROTEIN DIABLO"/>
    <property type="match status" value="1"/>
</dbReference>
<accession>A0A0L6JLB7</accession>
<dbReference type="PROSITE" id="PS00018">
    <property type="entry name" value="EF_HAND_1"/>
    <property type="match status" value="2"/>
</dbReference>
<dbReference type="AlphaFoldDB" id="A0A0L6JLB7"/>
<sequence length="994" mass="110023" precursor="true">MKISKKAFVLFLIFSILLLSFQSTFAQVSKREKEADKQVTGLKQPSEEDKRWMNEHEIKVKGVLPNKIALERTNEIRLEKGLEKLDLNMAAPIGEEVIAEGLPVNIGAVSTAASFSITQTNQLSLLTAVDNSELKYFPPIRNQGSTQSCGVFAQTYYQATHMNAMARDWNVKADTNDSKKFSPQWSYNLLNGGSDSGTSSPYKVYFEQGIALWGDFPFDEDYTKWPTDPNTWKNARNFIPDKMGSVEVGDGTDTPVQNQNDDTLNNIKQLLNNGYVLTFCSTINDWNYKPIKGASDSSIIGRAACYMEDDHCGEFGGHFMTIVGYDDSIWVDINNNGKSEPDEGEKGAFKIANSWGDKWEPQMDDGSYSGRGDGFVWLCYDAINKVSAVNDGPKGVNVRNPALRSADWITFKPSYTASLMAEINFTHLKRNQLRYELGYSEIYESSPTKTLKPSIINQNSEEYSFSGSIMLDYTKFFYGNDLVLTPKKWYIKITDIDPDGIKATINSFNLFDPNTGALVKYSDTAMNLTVNDTPGSNSVTLCIQYKPGTSELPGYQWNIKNGINTNLGVSYIGGGVVNFNGRLYAIANNNNGTSGKDGALLEYNPLTEQWSVFRYMPKSFGRSEQSVVCNGKLYIFSGEAAYVCSMVKNSSDWDIVMLPDSGPDNLYSVIAPGNGKIYIIGGDISGKSLNTIFEYSAQSNNWTEAPVAYLQQPVSAAVSASIEGKIYIMGGRTNGSDVETVEMYNPADTTTKTTQVLSALPDSILMFDDYKIISLNNKIYLLASKLWINYVYEFNPYGNTWEQKEDVPEYVEAFNAEAANGKVYVFPKDCNGVLEFNPVPVIPKPVFSPTGGTYNSIQTVSINCITNGATIRYTTDGTTPTSTSAVYTGPITVAGTKTIKAYASKTGMTDSYVSSASYTLALRVGDVNGDGFINSNDFELLRSHLQNSKIKFPVDDPIWVADLDGNGYINSIDLAYMNQYLQGKRTFFPKEMSL</sequence>
<dbReference type="Gene3D" id="3.90.70.10">
    <property type="entry name" value="Cysteine proteinases"/>
    <property type="match status" value="1"/>
</dbReference>
<dbReference type="InterPro" id="IPR016134">
    <property type="entry name" value="Dockerin_dom"/>
</dbReference>
<dbReference type="Gene3D" id="2.120.10.80">
    <property type="entry name" value="Kelch-type beta propeller"/>
    <property type="match status" value="2"/>
</dbReference>
<name>A0A0L6JLB7_9FIRM</name>
<evidence type="ECO:0000313" key="5">
    <source>
        <dbReference type="EMBL" id="KNY26177.1"/>
    </source>
</evidence>
<dbReference type="InterPro" id="IPR036439">
    <property type="entry name" value="Dockerin_dom_sf"/>
</dbReference>
<dbReference type="eggNOG" id="COG4870">
    <property type="taxonomic scope" value="Bacteria"/>
</dbReference>
<dbReference type="EMBL" id="LGTC01000001">
    <property type="protein sequence ID" value="KNY26177.1"/>
    <property type="molecule type" value="Genomic_DNA"/>
</dbReference>